<keyword evidence="5 7" id="KW-0460">Magnesium</keyword>
<keyword evidence="6" id="KW-0413">Isomerase</keyword>
<evidence type="ECO:0000259" key="9">
    <source>
        <dbReference type="Pfam" id="PF02878"/>
    </source>
</evidence>
<organism evidence="13 14">
    <name type="scientific">Tritrichomonas musculus</name>
    <dbReference type="NCBI Taxonomy" id="1915356"/>
    <lineage>
        <taxon>Eukaryota</taxon>
        <taxon>Metamonada</taxon>
        <taxon>Parabasalia</taxon>
        <taxon>Tritrichomonadida</taxon>
        <taxon>Tritrichomonadidae</taxon>
        <taxon>Tritrichomonas</taxon>
    </lineage>
</organism>
<dbReference type="Pfam" id="PF00408">
    <property type="entry name" value="PGM_PMM_IV"/>
    <property type="match status" value="1"/>
</dbReference>
<dbReference type="InterPro" id="IPR005841">
    <property type="entry name" value="Alpha-D-phosphohexomutase_SF"/>
</dbReference>
<dbReference type="EMBL" id="JAPFFF010000042">
    <property type="protein sequence ID" value="KAK8841308.1"/>
    <property type="molecule type" value="Genomic_DNA"/>
</dbReference>
<protein>
    <recommendedName>
        <fullName evidence="15">Phosphomannomutase</fullName>
    </recommendedName>
</protein>
<sequence length="461" mass="51689">MERSHIFDSSILKACDIRGVVGEKLNEVDAYFVGKAFGTFLQRDKKSRSCVVGRDGRRSSKKFSDKVIKGLLETGINVTNIGLMPTPVVYFSVKHLNLDAGLIVTASHNPPEYNGFKMLTNDDPVYGGDIQKIAEYSKNGDFCSGKGTLSNVDIKPDYLNFLFRKIKPQRNPLKVVWDCGNGADSVLLNDVIAKLPGNHKALFTDIDSDFKNHLADPSDPKNMVALQKEVIRSKYDIGIAFDGDGDRLGIVDSEGYIFFGDQLLIIYERDFLKHHKGEKVMCEVKASKVLYDDIKKNGGIGVMWKPGHSSQKAKMKSDKIMLAGETSGHMYFGENYNFDDALYAAVKLLNILGNEDKSITQMRKEFPVPYSTPEIRFDVVDSMLRSQVPIQIADRMKKSKRQFIDIDGVKAETEDGWWLVRSSNTQPALTLRCEALTENGLNLCKSEVEYQLKLSGVDFKF</sequence>
<comment type="caution">
    <text evidence="13">The sequence shown here is derived from an EMBL/GenBank/DDBJ whole genome shotgun (WGS) entry which is preliminary data.</text>
</comment>
<evidence type="ECO:0000256" key="3">
    <source>
        <dbReference type="ARBA" id="ARBA00022553"/>
    </source>
</evidence>
<evidence type="ECO:0000313" key="14">
    <source>
        <dbReference type="Proteomes" id="UP001470230"/>
    </source>
</evidence>
<evidence type="ECO:0000256" key="6">
    <source>
        <dbReference type="ARBA" id="ARBA00023235"/>
    </source>
</evidence>
<evidence type="ECO:0000256" key="4">
    <source>
        <dbReference type="ARBA" id="ARBA00022723"/>
    </source>
</evidence>
<accession>A0ABR2H654</accession>
<evidence type="ECO:0000259" key="11">
    <source>
        <dbReference type="Pfam" id="PF02880"/>
    </source>
</evidence>
<name>A0ABR2H654_9EUKA</name>
<dbReference type="Pfam" id="PF02879">
    <property type="entry name" value="PGM_PMM_II"/>
    <property type="match status" value="1"/>
</dbReference>
<dbReference type="SUPFAM" id="SSF53738">
    <property type="entry name" value="Phosphoglucomutase, first 3 domains"/>
    <property type="match status" value="3"/>
</dbReference>
<evidence type="ECO:0008006" key="15">
    <source>
        <dbReference type="Google" id="ProtNLM"/>
    </source>
</evidence>
<dbReference type="InterPro" id="IPR005844">
    <property type="entry name" value="A-D-PHexomutase_a/b/a-I"/>
</dbReference>
<evidence type="ECO:0000256" key="7">
    <source>
        <dbReference type="RuleBase" id="RU004326"/>
    </source>
</evidence>
<dbReference type="EMBL" id="JAPFFF010000546">
    <property type="protein sequence ID" value="KAK8834040.1"/>
    <property type="molecule type" value="Genomic_DNA"/>
</dbReference>
<dbReference type="PROSITE" id="PS00710">
    <property type="entry name" value="PGM_PMM"/>
    <property type="match status" value="1"/>
</dbReference>
<comment type="cofactor">
    <cofactor evidence="1">
        <name>Mg(2+)</name>
        <dbReference type="ChEBI" id="CHEBI:18420"/>
    </cofactor>
</comment>
<dbReference type="InterPro" id="IPR016055">
    <property type="entry name" value="A-D-PHexomutase_a/b/a-I/II/III"/>
</dbReference>
<evidence type="ECO:0000313" key="12">
    <source>
        <dbReference type="EMBL" id="KAK8834040.1"/>
    </source>
</evidence>
<evidence type="ECO:0000256" key="2">
    <source>
        <dbReference type="ARBA" id="ARBA00010231"/>
    </source>
</evidence>
<dbReference type="PANTHER" id="PTHR43771">
    <property type="entry name" value="PHOSPHOMANNOMUTASE"/>
    <property type="match status" value="1"/>
</dbReference>
<dbReference type="PANTHER" id="PTHR43771:SF2">
    <property type="entry name" value="PHOSPHOMANNOMUTASE_PHOSPHOGLUCOMUTASE"/>
    <property type="match status" value="1"/>
</dbReference>
<dbReference type="InterPro" id="IPR036900">
    <property type="entry name" value="A-D-PHexomutase_C_sf"/>
</dbReference>
<proteinExistence type="inferred from homology"/>
<dbReference type="Proteomes" id="UP001470230">
    <property type="component" value="Unassembled WGS sequence"/>
</dbReference>
<keyword evidence="14" id="KW-1185">Reference proteome</keyword>
<dbReference type="Pfam" id="PF02880">
    <property type="entry name" value="PGM_PMM_III"/>
    <property type="match status" value="1"/>
</dbReference>
<dbReference type="PRINTS" id="PR00509">
    <property type="entry name" value="PGMPMM"/>
</dbReference>
<feature type="domain" description="Alpha-D-phosphohexomutase alpha/beta/alpha" evidence="11">
    <location>
        <begin position="260"/>
        <end position="367"/>
    </location>
</feature>
<feature type="domain" description="Alpha-D-phosphohexomutase alpha/beta/alpha" evidence="10">
    <location>
        <begin position="157"/>
        <end position="255"/>
    </location>
</feature>
<reference evidence="13 14" key="1">
    <citation type="submission" date="2024-04" db="EMBL/GenBank/DDBJ databases">
        <title>Tritrichomonas musculus Genome.</title>
        <authorList>
            <person name="Alves-Ferreira E."/>
            <person name="Grigg M."/>
            <person name="Lorenzi H."/>
            <person name="Galac M."/>
        </authorList>
    </citation>
    <scope>NUCLEOTIDE SEQUENCE [LARGE SCALE GENOMIC DNA]</scope>
    <source>
        <strain evidence="13 14">EAF2021</strain>
    </source>
</reference>
<gene>
    <name evidence="13" type="ORF">M9Y10_027511</name>
    <name evidence="12" type="ORF">M9Y10_036943</name>
</gene>
<evidence type="ECO:0000256" key="5">
    <source>
        <dbReference type="ARBA" id="ARBA00022842"/>
    </source>
</evidence>
<comment type="similarity">
    <text evidence="2 7">Belongs to the phosphohexose mutase family.</text>
</comment>
<dbReference type="Gene3D" id="3.40.120.10">
    <property type="entry name" value="Alpha-D-Glucose-1,6-Bisphosphate, subunit A, domain 3"/>
    <property type="match status" value="3"/>
</dbReference>
<keyword evidence="4 7" id="KW-0479">Metal-binding</keyword>
<dbReference type="InterPro" id="IPR005846">
    <property type="entry name" value="A-D-PHexomutase_a/b/a-III"/>
</dbReference>
<evidence type="ECO:0000313" key="13">
    <source>
        <dbReference type="EMBL" id="KAK8841308.1"/>
    </source>
</evidence>
<dbReference type="Gene3D" id="3.30.310.50">
    <property type="entry name" value="Alpha-D-phosphohexomutase, C-terminal domain"/>
    <property type="match status" value="1"/>
</dbReference>
<keyword evidence="3" id="KW-0597">Phosphoprotein</keyword>
<evidence type="ECO:0000259" key="10">
    <source>
        <dbReference type="Pfam" id="PF02879"/>
    </source>
</evidence>
<dbReference type="Pfam" id="PF02878">
    <property type="entry name" value="PGM_PMM_I"/>
    <property type="match status" value="1"/>
</dbReference>
<feature type="domain" description="Alpha-D-phosphohexomutase alpha/beta/alpha" evidence="9">
    <location>
        <begin position="13"/>
        <end position="140"/>
    </location>
</feature>
<dbReference type="CDD" id="cd03089">
    <property type="entry name" value="PMM_PGM"/>
    <property type="match status" value="1"/>
</dbReference>
<dbReference type="InterPro" id="IPR005843">
    <property type="entry name" value="A-D-PHexomutase_C"/>
</dbReference>
<dbReference type="InterPro" id="IPR016066">
    <property type="entry name" value="A-D-PHexomutase_CS"/>
</dbReference>
<feature type="domain" description="Alpha-D-phosphohexomutase C-terminal" evidence="8">
    <location>
        <begin position="375"/>
        <end position="447"/>
    </location>
</feature>
<dbReference type="InterPro" id="IPR005845">
    <property type="entry name" value="A-D-PHexomutase_a/b/a-II"/>
</dbReference>
<dbReference type="SUPFAM" id="SSF55957">
    <property type="entry name" value="Phosphoglucomutase, C-terminal domain"/>
    <property type="match status" value="1"/>
</dbReference>
<evidence type="ECO:0000259" key="8">
    <source>
        <dbReference type="Pfam" id="PF00408"/>
    </source>
</evidence>
<evidence type="ECO:0000256" key="1">
    <source>
        <dbReference type="ARBA" id="ARBA00001946"/>
    </source>
</evidence>